<dbReference type="EMBL" id="JAAALK010000082">
    <property type="protein sequence ID" value="KAG8087839.1"/>
    <property type="molecule type" value="Genomic_DNA"/>
</dbReference>
<evidence type="ECO:0000313" key="3">
    <source>
        <dbReference type="Proteomes" id="UP000729402"/>
    </source>
</evidence>
<protein>
    <submittedName>
        <fullName evidence="2">Uncharacterized protein</fullName>
    </submittedName>
</protein>
<dbReference type="AlphaFoldDB" id="A0A8J6BIG5"/>
<evidence type="ECO:0000313" key="2">
    <source>
        <dbReference type="EMBL" id="KAG8087839.1"/>
    </source>
</evidence>
<feature type="region of interest" description="Disordered" evidence="1">
    <location>
        <begin position="104"/>
        <end position="125"/>
    </location>
</feature>
<comment type="caution">
    <text evidence="2">The sequence shown here is derived from an EMBL/GenBank/DDBJ whole genome shotgun (WGS) entry which is preliminary data.</text>
</comment>
<dbReference type="Proteomes" id="UP000729402">
    <property type="component" value="Unassembled WGS sequence"/>
</dbReference>
<feature type="compositionally biased region" description="Polar residues" evidence="1">
    <location>
        <begin position="36"/>
        <end position="52"/>
    </location>
</feature>
<feature type="compositionally biased region" description="Polar residues" evidence="1">
    <location>
        <begin position="14"/>
        <end position="27"/>
    </location>
</feature>
<gene>
    <name evidence="2" type="ORF">GUJ93_ZPchr0010g10239</name>
</gene>
<name>A0A8J6BIG5_ZIZPA</name>
<accession>A0A8J6BIG5</accession>
<reference evidence="2" key="1">
    <citation type="journal article" date="2021" name="bioRxiv">
        <title>Whole Genome Assembly and Annotation of Northern Wild Rice, Zizania palustris L., Supports a Whole Genome Duplication in the Zizania Genus.</title>
        <authorList>
            <person name="Haas M."/>
            <person name="Kono T."/>
            <person name="Macchietto M."/>
            <person name="Millas R."/>
            <person name="McGilp L."/>
            <person name="Shao M."/>
            <person name="Duquette J."/>
            <person name="Hirsch C.N."/>
            <person name="Kimball J."/>
        </authorList>
    </citation>
    <scope>NUCLEOTIDE SEQUENCE</scope>
    <source>
        <tissue evidence="2">Fresh leaf tissue</tissue>
    </source>
</reference>
<organism evidence="2 3">
    <name type="scientific">Zizania palustris</name>
    <name type="common">Northern wild rice</name>
    <dbReference type="NCBI Taxonomy" id="103762"/>
    <lineage>
        <taxon>Eukaryota</taxon>
        <taxon>Viridiplantae</taxon>
        <taxon>Streptophyta</taxon>
        <taxon>Embryophyta</taxon>
        <taxon>Tracheophyta</taxon>
        <taxon>Spermatophyta</taxon>
        <taxon>Magnoliopsida</taxon>
        <taxon>Liliopsida</taxon>
        <taxon>Poales</taxon>
        <taxon>Poaceae</taxon>
        <taxon>BOP clade</taxon>
        <taxon>Oryzoideae</taxon>
        <taxon>Oryzeae</taxon>
        <taxon>Zizaniinae</taxon>
        <taxon>Zizania</taxon>
    </lineage>
</organism>
<evidence type="ECO:0000256" key="1">
    <source>
        <dbReference type="SAM" id="MobiDB-lite"/>
    </source>
</evidence>
<reference evidence="2" key="2">
    <citation type="submission" date="2021-02" db="EMBL/GenBank/DDBJ databases">
        <authorList>
            <person name="Kimball J.A."/>
            <person name="Haas M.W."/>
            <person name="Macchietto M."/>
            <person name="Kono T."/>
            <person name="Duquette J."/>
            <person name="Shao M."/>
        </authorList>
    </citation>
    <scope>NUCLEOTIDE SEQUENCE</scope>
    <source>
        <tissue evidence="2">Fresh leaf tissue</tissue>
    </source>
</reference>
<keyword evidence="3" id="KW-1185">Reference proteome</keyword>
<proteinExistence type="predicted"/>
<sequence length="125" mass="12643">MSSPPQPLVVHAKASTSNANVSSSLLETRTGHPVRSGSSTRPNATTNQTSASRALRHNHGLHVDSSYLPPLPCDAGSVGSVDPADPAGGDGSYEFVMLTSANGGRGADGTMTESSIEEQGLPSAA</sequence>
<feature type="region of interest" description="Disordered" evidence="1">
    <location>
        <begin position="1"/>
        <end position="67"/>
    </location>
</feature>